<dbReference type="RefSeq" id="XP_040682313.1">
    <property type="nucleotide sequence ID" value="XM_040819048.1"/>
</dbReference>
<keyword evidence="3 7" id="KW-0812">Transmembrane</keyword>
<dbReference type="HOGENOM" id="CLU_001265_11_0_1"/>
<keyword evidence="10" id="KW-1185">Reference proteome</keyword>
<evidence type="ECO:0000256" key="2">
    <source>
        <dbReference type="ARBA" id="ARBA00010992"/>
    </source>
</evidence>
<dbReference type="PROSITE" id="PS50850">
    <property type="entry name" value="MFS"/>
    <property type="match status" value="1"/>
</dbReference>
<feature type="transmembrane region" description="Helical" evidence="7">
    <location>
        <begin position="393"/>
        <end position="425"/>
    </location>
</feature>
<evidence type="ECO:0000313" key="9">
    <source>
        <dbReference type="EMBL" id="KHO01248.1"/>
    </source>
</evidence>
<comment type="similarity">
    <text evidence="2">Belongs to the major facilitator superfamily. Sugar transporter (TC 2.A.1.1) family.</text>
</comment>
<dbReference type="InterPro" id="IPR036259">
    <property type="entry name" value="MFS_trans_sf"/>
</dbReference>
<dbReference type="PANTHER" id="PTHR48022">
    <property type="entry name" value="PLASTIDIC GLUCOSE TRANSPORTER 4"/>
    <property type="match status" value="1"/>
</dbReference>
<proteinExistence type="inferred from homology"/>
<feature type="transmembrane region" description="Helical" evidence="7">
    <location>
        <begin position="181"/>
        <end position="206"/>
    </location>
</feature>
<evidence type="ECO:0000256" key="5">
    <source>
        <dbReference type="ARBA" id="ARBA00023136"/>
    </source>
</evidence>
<evidence type="ECO:0000313" key="10">
    <source>
        <dbReference type="Proteomes" id="UP000030816"/>
    </source>
</evidence>
<evidence type="ECO:0000259" key="8">
    <source>
        <dbReference type="PROSITE" id="PS50850"/>
    </source>
</evidence>
<sequence>MDGCNSDKEKGERIRHLERNGAANLTLWQSVKRYRNVVWCCLGLTTTILLYGYDYVIVGATSAMPSFQRDFGSKHEGRWIIPSLWLGLWTLASPGGSILGAIAGGQIQDWVGRRASIAIGCFLSAIAVAICYVSYMPADIGTRRGVFLGGKTFQGLTIGIVTTTTHTYMSEILPPSLRGPVLAFFPMFTLLGQLIGASVIFGLMAMPDGYAVGFASQWPFSAVPVIVALCIPESPTYLVRKNKMAQAHKSQKRLEPRDGDAHETVETIRRNIEHEREMTQATYIDCFKRANLRRTLIIMLSGALPQILGLALLAKASYFFQVIGVSADVSVILLIVGIVCGLLANMASIWVLHRVGRRRLLVWGLFGVSFLWLTMGISGIWDKKPTTEYTTFSMIAIVVVAGISAWPASYAVAASVSGFVSPYLYNADAANLRSKVGFVYAGLCAVAGVVSYFHVPEMKGRTPAEIDGMFEAMLPARDFGTWTASPSTSSRTADESTGERSIT</sequence>
<feature type="transmembrane region" description="Helical" evidence="7">
    <location>
        <begin position="296"/>
        <end position="320"/>
    </location>
</feature>
<protein>
    <submittedName>
        <fullName evidence="9">General substrate transporter</fullName>
    </submittedName>
</protein>
<feature type="transmembrane region" description="Helical" evidence="7">
    <location>
        <begin position="360"/>
        <end position="381"/>
    </location>
</feature>
<dbReference type="InterPro" id="IPR050360">
    <property type="entry name" value="MFS_Sugar_Transporters"/>
</dbReference>
<feature type="transmembrane region" description="Helical" evidence="7">
    <location>
        <begin position="115"/>
        <end position="135"/>
    </location>
</feature>
<feature type="compositionally biased region" description="Polar residues" evidence="6">
    <location>
        <begin position="482"/>
        <end position="491"/>
    </location>
</feature>
<feature type="transmembrane region" description="Helical" evidence="7">
    <location>
        <begin position="332"/>
        <end position="353"/>
    </location>
</feature>
<dbReference type="PROSITE" id="PS00217">
    <property type="entry name" value="SUGAR_TRANSPORT_2"/>
    <property type="match status" value="1"/>
</dbReference>
<evidence type="ECO:0000256" key="4">
    <source>
        <dbReference type="ARBA" id="ARBA00022989"/>
    </source>
</evidence>
<feature type="region of interest" description="Disordered" evidence="6">
    <location>
        <begin position="481"/>
        <end position="503"/>
    </location>
</feature>
<dbReference type="GO" id="GO:0005351">
    <property type="term" value="F:carbohydrate:proton symporter activity"/>
    <property type="evidence" value="ECO:0007669"/>
    <property type="project" value="TreeGrafter"/>
</dbReference>
<evidence type="ECO:0000256" key="6">
    <source>
        <dbReference type="SAM" id="MobiDB-lite"/>
    </source>
</evidence>
<dbReference type="EMBL" id="AZHE01000001">
    <property type="protein sequence ID" value="KHO01248.1"/>
    <property type="molecule type" value="Genomic_DNA"/>
</dbReference>
<feature type="transmembrane region" description="Helical" evidence="7">
    <location>
        <begin position="147"/>
        <end position="169"/>
    </location>
</feature>
<feature type="transmembrane region" description="Helical" evidence="7">
    <location>
        <begin position="218"/>
        <end position="239"/>
    </location>
</feature>
<dbReference type="InterPro" id="IPR020846">
    <property type="entry name" value="MFS_dom"/>
</dbReference>
<dbReference type="SUPFAM" id="SSF103473">
    <property type="entry name" value="MFS general substrate transporter"/>
    <property type="match status" value="1"/>
</dbReference>
<feature type="transmembrane region" description="Helical" evidence="7">
    <location>
        <begin position="437"/>
        <end position="455"/>
    </location>
</feature>
<feature type="domain" description="Major facilitator superfamily (MFS) profile" evidence="8">
    <location>
        <begin position="40"/>
        <end position="503"/>
    </location>
</feature>
<dbReference type="Proteomes" id="UP000030816">
    <property type="component" value="Unassembled WGS sequence"/>
</dbReference>
<name>A0A0B2X695_METAS</name>
<evidence type="ECO:0000256" key="1">
    <source>
        <dbReference type="ARBA" id="ARBA00004141"/>
    </source>
</evidence>
<feature type="transmembrane region" description="Helical" evidence="7">
    <location>
        <begin position="79"/>
        <end position="103"/>
    </location>
</feature>
<dbReference type="GeneID" id="63734704"/>
<feature type="transmembrane region" description="Helical" evidence="7">
    <location>
        <begin position="37"/>
        <end position="59"/>
    </location>
</feature>
<dbReference type="PANTHER" id="PTHR48022:SF41">
    <property type="entry name" value="MAJOR FACILITATOR SUPERFAMILY (MFS) PROFILE DOMAIN-CONTAINING PROTEIN"/>
    <property type="match status" value="1"/>
</dbReference>
<dbReference type="Pfam" id="PF00083">
    <property type="entry name" value="Sugar_tr"/>
    <property type="match status" value="1"/>
</dbReference>
<evidence type="ECO:0000256" key="7">
    <source>
        <dbReference type="SAM" id="Phobius"/>
    </source>
</evidence>
<accession>A0A0B2X695</accession>
<feature type="compositionally biased region" description="Basic and acidic residues" evidence="6">
    <location>
        <begin position="492"/>
        <end position="503"/>
    </location>
</feature>
<keyword evidence="4 7" id="KW-1133">Transmembrane helix</keyword>
<comment type="caution">
    <text evidence="9">The sequence shown here is derived from an EMBL/GenBank/DDBJ whole genome shotgun (WGS) entry which is preliminary data.</text>
</comment>
<reference evidence="9 10" key="1">
    <citation type="journal article" date="2014" name="Proc. Natl. Acad. Sci. U.S.A.">
        <title>Trajectory and genomic determinants of fungal-pathogen speciation and host adaptation.</title>
        <authorList>
            <person name="Hu X."/>
            <person name="Xiao G."/>
            <person name="Zheng P."/>
            <person name="Shang Y."/>
            <person name="Su Y."/>
            <person name="Zhang X."/>
            <person name="Liu X."/>
            <person name="Zhan S."/>
            <person name="St Leger R.J."/>
            <person name="Wang C."/>
        </authorList>
    </citation>
    <scope>NUCLEOTIDE SEQUENCE [LARGE SCALE GENOMIC DNA]</scope>
    <source>
        <strain evidence="9 10">ARSEF 1941</strain>
    </source>
</reference>
<organism evidence="9 10">
    <name type="scientific">Metarhizium album (strain ARSEF 1941)</name>
    <dbReference type="NCBI Taxonomy" id="1081103"/>
    <lineage>
        <taxon>Eukaryota</taxon>
        <taxon>Fungi</taxon>
        <taxon>Dikarya</taxon>
        <taxon>Ascomycota</taxon>
        <taxon>Pezizomycotina</taxon>
        <taxon>Sordariomycetes</taxon>
        <taxon>Hypocreomycetidae</taxon>
        <taxon>Hypocreales</taxon>
        <taxon>Clavicipitaceae</taxon>
        <taxon>Metarhizium</taxon>
    </lineage>
</organism>
<keyword evidence="5 7" id="KW-0472">Membrane</keyword>
<dbReference type="OrthoDB" id="6612291at2759"/>
<dbReference type="GO" id="GO:0016020">
    <property type="term" value="C:membrane"/>
    <property type="evidence" value="ECO:0007669"/>
    <property type="project" value="UniProtKB-SubCell"/>
</dbReference>
<dbReference type="AlphaFoldDB" id="A0A0B2X695"/>
<dbReference type="InterPro" id="IPR005828">
    <property type="entry name" value="MFS_sugar_transport-like"/>
</dbReference>
<gene>
    <name evidence="9" type="ORF">MAM_00249</name>
</gene>
<dbReference type="Gene3D" id="1.20.1250.20">
    <property type="entry name" value="MFS general substrate transporter like domains"/>
    <property type="match status" value="1"/>
</dbReference>
<evidence type="ECO:0000256" key="3">
    <source>
        <dbReference type="ARBA" id="ARBA00022692"/>
    </source>
</evidence>
<comment type="subcellular location">
    <subcellularLocation>
        <location evidence="1">Membrane</location>
        <topology evidence="1">Multi-pass membrane protein</topology>
    </subcellularLocation>
</comment>
<dbReference type="InterPro" id="IPR005829">
    <property type="entry name" value="Sugar_transporter_CS"/>
</dbReference>